<dbReference type="Gene3D" id="2.60.40.1220">
    <property type="match status" value="2"/>
</dbReference>
<evidence type="ECO:0000313" key="3">
    <source>
        <dbReference type="EMBL" id="SEQ25932.1"/>
    </source>
</evidence>
<proteinExistence type="predicted"/>
<dbReference type="STRING" id="478744.SAMN05444359_107106"/>
<evidence type="ECO:0000259" key="2">
    <source>
        <dbReference type="PROSITE" id="PS51841"/>
    </source>
</evidence>
<name>A0A1H9EK04_9BACT</name>
<dbReference type="InParanoid" id="A0A1H9EK04"/>
<accession>A0A1H9EK04</accession>
<dbReference type="PROSITE" id="PS51841">
    <property type="entry name" value="LTD"/>
    <property type="match status" value="1"/>
</dbReference>
<organism evidence="3 4">
    <name type="scientific">Neolewinella agarilytica</name>
    <dbReference type="NCBI Taxonomy" id="478744"/>
    <lineage>
        <taxon>Bacteria</taxon>
        <taxon>Pseudomonadati</taxon>
        <taxon>Bacteroidota</taxon>
        <taxon>Saprospiria</taxon>
        <taxon>Saprospirales</taxon>
        <taxon>Lewinellaceae</taxon>
        <taxon>Neolewinella</taxon>
    </lineage>
</organism>
<feature type="domain" description="LTD" evidence="2">
    <location>
        <begin position="349"/>
        <end position="464"/>
    </location>
</feature>
<evidence type="ECO:0000256" key="1">
    <source>
        <dbReference type="ARBA" id="ARBA00022729"/>
    </source>
</evidence>
<evidence type="ECO:0000313" key="4">
    <source>
        <dbReference type="Proteomes" id="UP000199021"/>
    </source>
</evidence>
<keyword evidence="1" id="KW-0732">Signal</keyword>
<dbReference type="InterPro" id="IPR014755">
    <property type="entry name" value="Cu-Rt/internalin_Ig-like"/>
</dbReference>
<dbReference type="EMBL" id="FOFB01000007">
    <property type="protein sequence ID" value="SEQ25932.1"/>
    <property type="molecule type" value="Genomic_DNA"/>
</dbReference>
<keyword evidence="4" id="KW-1185">Reference proteome</keyword>
<dbReference type="AlphaFoldDB" id="A0A1H9EK04"/>
<protein>
    <submittedName>
        <fullName evidence="3">Lamin Tail Domain</fullName>
    </submittedName>
</protein>
<sequence>MTVVTRSKSLRSIVRLDAKRLNHYLSAMKPTLLSLALLVSVLCTCVRAQTTADDFSDGDLLNPTWSGNLDKFTVTDGRLRLLDASQEDPAVLGLATPVVANASELSYSFLVDMDFAPSTSNFAAIELLQGGGIEDELTTGISLRIGGTSGSVDSLRATFYGDDGSEIGEISGPAGALGASPAIVRFRLIRRNAGDWTLEADYTGGTNFSLQGQLSGAAIAPDFFRLTCNYTSTRSDKFSFDDLEVTSMAEADRVAPELSDATVIDERNIELLFNEPVDAAIMRAVTNYNLSASGVSVSNAAVNGGQVLLALDADLPNGVDVDLTVLRAVDASGNEANNLQRTLRFVRVVRPSADNLRITEFMADPTPVVGLPNVEYVELFNSGDEALDLSGLMIGSGGSPVAIPATEPLPAGGYVVLTRVDEADAFRALGAQAIGFGLPTLTNSGDVITLVFGEETIQEITYTIAWYNDTERNAGGYSIEYTGGADAGCSASWRASLDASGGTPGRANSVDGLTVDNTAPGISEVDLNDSGELTLVFDENLDAAQFDPGLFSLDNGASVTGLTVVDETTVVLTTTIEAGIIYTLTVLPDFSDCAGNFPAAALTFPLAIPGVPEAGDVVINELLFNPASGGSDYLELFNCSDKVFQIRDWVLQNTLSTSTTSAERTVSVSRLFLPGDYLVLTANPDFVAENYLMVDTTLLVDQTLPSLPDDEGNISVIAGGVVLDAFDYSDELHSGLLSNDDGVALERLRKTTATQDANNWFTAAQAENFGTPTRENSQARELIIDREDDDVFSVVNPTFSPDGDGNEELLELAYQTESPGFLARVRIFDAQGRLIRTLRRIELLGTDGTLNWDGSDDDGQRARAGLYVLYVELFNPNGETREEKLVAVLAL</sequence>
<dbReference type="InterPro" id="IPR001322">
    <property type="entry name" value="Lamin_tail_dom"/>
</dbReference>
<dbReference type="Gene3D" id="2.60.40.4070">
    <property type="match status" value="1"/>
</dbReference>
<reference evidence="4" key="1">
    <citation type="submission" date="2016-10" db="EMBL/GenBank/DDBJ databases">
        <authorList>
            <person name="Varghese N."/>
            <person name="Submissions S."/>
        </authorList>
    </citation>
    <scope>NUCLEOTIDE SEQUENCE [LARGE SCALE GENOMIC DNA]</scope>
    <source>
        <strain evidence="4">DSM 24740</strain>
    </source>
</reference>
<dbReference type="Pfam" id="PF00932">
    <property type="entry name" value="LTD"/>
    <property type="match status" value="1"/>
</dbReference>
<gene>
    <name evidence="3" type="ORF">SAMN05444359_107106</name>
</gene>
<dbReference type="OrthoDB" id="9758406at2"/>
<dbReference type="Proteomes" id="UP000199021">
    <property type="component" value="Unassembled WGS sequence"/>
</dbReference>